<keyword evidence="1" id="KW-0496">Mitochondrion</keyword>
<comment type="caution">
    <text evidence="1">The sequence shown here is derived from an EMBL/GenBank/DDBJ whole genome shotgun (WGS) entry which is preliminary data.</text>
</comment>
<name>A0A101M0X8_PICGL</name>
<reference evidence="1" key="1">
    <citation type="journal article" date="2015" name="Genome Biol. Evol.">
        <title>Organellar Genomes of White Spruce (Picea glauca): Assembly and Annotation.</title>
        <authorList>
            <person name="Jackman S.D."/>
            <person name="Warren R.L."/>
            <person name="Gibb E.A."/>
            <person name="Vandervalk B.P."/>
            <person name="Mohamadi H."/>
            <person name="Chu J."/>
            <person name="Raymond A."/>
            <person name="Pleasance S."/>
            <person name="Coope R."/>
            <person name="Wildung M.R."/>
            <person name="Ritland C.E."/>
            <person name="Bousquet J."/>
            <person name="Jones S.J."/>
            <person name="Bohlmann J."/>
            <person name="Birol I."/>
        </authorList>
    </citation>
    <scope>NUCLEOTIDE SEQUENCE [LARGE SCALE GENOMIC DNA]</scope>
    <source>
        <tissue evidence="1">Flushing bud</tissue>
    </source>
</reference>
<accession>A0A101M0X8</accession>
<evidence type="ECO:0000313" key="1">
    <source>
        <dbReference type="EMBL" id="KUM48883.1"/>
    </source>
</evidence>
<organism evidence="1">
    <name type="scientific">Picea glauca</name>
    <name type="common">White spruce</name>
    <name type="synonym">Pinus glauca</name>
    <dbReference type="NCBI Taxonomy" id="3330"/>
    <lineage>
        <taxon>Eukaryota</taxon>
        <taxon>Viridiplantae</taxon>
        <taxon>Streptophyta</taxon>
        <taxon>Embryophyta</taxon>
        <taxon>Tracheophyta</taxon>
        <taxon>Spermatophyta</taxon>
        <taxon>Pinopsida</taxon>
        <taxon>Pinidae</taxon>
        <taxon>Conifers I</taxon>
        <taxon>Pinales</taxon>
        <taxon>Pinaceae</taxon>
        <taxon>Picea</taxon>
    </lineage>
</organism>
<protein>
    <submittedName>
        <fullName evidence="1">Uncharacterized protein</fullName>
    </submittedName>
</protein>
<geneLocation type="mitochondrion" evidence="1"/>
<sequence>MRFSVIRLNKRFSIWLKETKRRDAKLYGGVARSDVFPVLQRMKPRVLIPGKHPELLPFDHKKDLHRDLPSAKDMEQAFRPTPL</sequence>
<dbReference type="EMBL" id="LKAM01000004">
    <property type="protein sequence ID" value="KUM48883.1"/>
    <property type="molecule type" value="Genomic_DNA"/>
</dbReference>
<gene>
    <name evidence="1" type="ORF">ABT39_MTgene4219</name>
</gene>
<proteinExistence type="predicted"/>
<dbReference type="AlphaFoldDB" id="A0A101M0X8"/>